<evidence type="ECO:0000313" key="3">
    <source>
        <dbReference type="Proteomes" id="UP000095039"/>
    </source>
</evidence>
<accession>A0A1E5C8U8</accession>
<reference evidence="2 3" key="1">
    <citation type="journal article" date="2012" name="Science">
        <title>Ecological populations of bacteria act as socially cohesive units of antibiotic production and resistance.</title>
        <authorList>
            <person name="Cordero O.X."/>
            <person name="Wildschutte H."/>
            <person name="Kirkup B."/>
            <person name="Proehl S."/>
            <person name="Ngo L."/>
            <person name="Hussain F."/>
            <person name="Le Roux F."/>
            <person name="Mincer T."/>
            <person name="Polz M.F."/>
        </authorList>
    </citation>
    <scope>NUCLEOTIDE SEQUENCE [LARGE SCALE GENOMIC DNA]</scope>
    <source>
        <strain evidence="2 3">FF-454</strain>
    </source>
</reference>
<dbReference type="Gene3D" id="3.40.50.720">
    <property type="entry name" value="NAD(P)-binding Rossmann-like Domain"/>
    <property type="match status" value="1"/>
</dbReference>
<dbReference type="SUPFAM" id="SSF55347">
    <property type="entry name" value="Glyceraldehyde-3-phosphate dehydrogenase-like, C-terminal domain"/>
    <property type="match status" value="1"/>
</dbReference>
<dbReference type="RefSeq" id="WP_016960019.1">
    <property type="nucleotide sequence ID" value="NZ_AJWN02000046.1"/>
</dbReference>
<dbReference type="Gene3D" id="3.30.360.10">
    <property type="entry name" value="Dihydrodipicolinate Reductase, domain 2"/>
    <property type="match status" value="1"/>
</dbReference>
<dbReference type="Pfam" id="PF01408">
    <property type="entry name" value="GFO_IDH_MocA"/>
    <property type="match status" value="1"/>
</dbReference>
<dbReference type="PANTHER" id="PTHR43708">
    <property type="entry name" value="CONSERVED EXPRESSED OXIDOREDUCTASE (EUROFUNG)"/>
    <property type="match status" value="1"/>
</dbReference>
<dbReference type="InterPro" id="IPR051317">
    <property type="entry name" value="Gfo/Idh/MocA_oxidoreduct"/>
</dbReference>
<evidence type="ECO:0000259" key="1">
    <source>
        <dbReference type="Pfam" id="PF01408"/>
    </source>
</evidence>
<protein>
    <recommendedName>
        <fullName evidence="1">Gfo/Idh/MocA-like oxidoreductase N-terminal domain-containing protein</fullName>
    </recommendedName>
</protein>
<dbReference type="Proteomes" id="UP000095039">
    <property type="component" value="Unassembled WGS sequence"/>
</dbReference>
<proteinExistence type="predicted"/>
<name>A0A1E5C8U8_9GAMM</name>
<dbReference type="EMBL" id="AJWN02000046">
    <property type="protein sequence ID" value="OEE61612.1"/>
    <property type="molecule type" value="Genomic_DNA"/>
</dbReference>
<keyword evidence="3" id="KW-1185">Reference proteome</keyword>
<evidence type="ECO:0000313" key="2">
    <source>
        <dbReference type="EMBL" id="OEE61612.1"/>
    </source>
</evidence>
<dbReference type="SUPFAM" id="SSF51735">
    <property type="entry name" value="NAD(P)-binding Rossmann-fold domains"/>
    <property type="match status" value="1"/>
</dbReference>
<sequence>MRIAVIGLGDIATKAYLPLLTRMPALELVLCTRNPEKLAEVAREYRITETCRDYRALVNMNVDGVMIHTNSETHAPIATFFIEHGIPVFVDKPAALNFADYQTLHALSERQSVPLFVGFNRRYIPLWQSLVVRSDLRTISWHKHRLNLIGAAQDFVLDDMIHVIDSLNLNGKIDQQDVQISVQRKGDDIAMINLSWEENGTLFNGQMNRLFGKTCESVSLCFENEAYQFDGFLRGEKLENGKTERIEMADWTDTLETKGFKSMLENWVSVVKSGRMVAQMKQRNLSTHAFCERLVRDLLPT</sequence>
<comment type="caution">
    <text evidence="2">The sequence shown here is derived from an EMBL/GenBank/DDBJ whole genome shotgun (WGS) entry which is preliminary data.</text>
</comment>
<gene>
    <name evidence="2" type="ORF">A1OK_09655</name>
</gene>
<dbReference type="InterPro" id="IPR000683">
    <property type="entry name" value="Gfo/Idh/MocA-like_OxRdtase_N"/>
</dbReference>
<feature type="domain" description="Gfo/Idh/MocA-like oxidoreductase N-terminal" evidence="1">
    <location>
        <begin position="1"/>
        <end position="119"/>
    </location>
</feature>
<dbReference type="GO" id="GO:0000166">
    <property type="term" value="F:nucleotide binding"/>
    <property type="evidence" value="ECO:0007669"/>
    <property type="project" value="InterPro"/>
</dbReference>
<organism evidence="2 3">
    <name type="scientific">Enterovibrio norvegicus FF-454</name>
    <dbReference type="NCBI Taxonomy" id="1185651"/>
    <lineage>
        <taxon>Bacteria</taxon>
        <taxon>Pseudomonadati</taxon>
        <taxon>Pseudomonadota</taxon>
        <taxon>Gammaproteobacteria</taxon>
        <taxon>Vibrionales</taxon>
        <taxon>Vibrionaceae</taxon>
        <taxon>Enterovibrio</taxon>
    </lineage>
</organism>
<dbReference type="InterPro" id="IPR036291">
    <property type="entry name" value="NAD(P)-bd_dom_sf"/>
</dbReference>
<dbReference type="PANTHER" id="PTHR43708:SF4">
    <property type="entry name" value="OXIDOREDUCTASE YCEM-RELATED"/>
    <property type="match status" value="1"/>
</dbReference>
<dbReference type="AlphaFoldDB" id="A0A1E5C8U8"/>